<gene>
    <name evidence="9" type="ORF">Q9L58_001218</name>
</gene>
<feature type="transmembrane region" description="Helical" evidence="7">
    <location>
        <begin position="189"/>
        <end position="207"/>
    </location>
</feature>
<comment type="similarity">
    <text evidence="2">Belongs to the major facilitator superfamily. TCR/Tet family.</text>
</comment>
<keyword evidence="5 7" id="KW-0472">Membrane</keyword>
<reference evidence="9 10" key="1">
    <citation type="submission" date="2024-02" db="EMBL/GenBank/DDBJ databases">
        <title>Discinaceae phylogenomics.</title>
        <authorList>
            <person name="Dirks A.C."/>
            <person name="James T.Y."/>
        </authorList>
    </citation>
    <scope>NUCLEOTIDE SEQUENCE [LARGE SCALE GENOMIC DNA]</scope>
    <source>
        <strain evidence="9 10">ACD0624</strain>
    </source>
</reference>
<dbReference type="PROSITE" id="PS50850">
    <property type="entry name" value="MFS"/>
    <property type="match status" value="1"/>
</dbReference>
<sequence>MEMEKVVAPAQPVDLTTSSLDRQSEKTHASGSIYDELNLSNGEATDIREETVPEEAPREELDGRKKAIIVLALCFVGDLQLSIGLSSVFAVMGKVQRYLGSEASPFNCGFYILSWENIETLLVGRVIQGLGAGGQLGLVNVTISDLIAVRERGVYLGYVGLTWAFASAIGPVLGGVFTEKVTWRLCFWINLPIGIVAILGLVVFLHLESPKVTVSEGLKRVDWLGELLDALIKRLQLTECVGGTILIVSGTVLFLLGLEFGGVSYPWDSSLVLCFLIFGLALIGAFLYVEWKVAKLPIMPLRLFNHRTNACSYLVAFMHGMIFIAGCYFIPLYFQSVRGDSALLSGVYVLPYVIVLSLVSALTGLIIAKTGRYQEVIWGGCVFMALGVGLFVNLDRTSNWGKLFMYQALAGIGCGPLFQSPLIAIHSTIDHKDVGTATTTFAFIRTLGTALAICIGLVVFQNAMHGQSEELAGVLPPKVVNAISGNSAAASVGYIRKLPTEERIFAMDAYAEGLSTMWYFFMAIAIICVLASVGIGRHHLSKEVNSSQPAKARKRKSDLAEV</sequence>
<evidence type="ECO:0000256" key="4">
    <source>
        <dbReference type="ARBA" id="ARBA00022989"/>
    </source>
</evidence>
<evidence type="ECO:0000256" key="5">
    <source>
        <dbReference type="ARBA" id="ARBA00023136"/>
    </source>
</evidence>
<feature type="region of interest" description="Disordered" evidence="6">
    <location>
        <begin position="1"/>
        <end position="37"/>
    </location>
</feature>
<evidence type="ECO:0000256" key="2">
    <source>
        <dbReference type="ARBA" id="ARBA00007520"/>
    </source>
</evidence>
<accession>A0ABR3GUY8</accession>
<feature type="transmembrane region" description="Helical" evidence="7">
    <location>
        <begin position="310"/>
        <end position="334"/>
    </location>
</feature>
<feature type="transmembrane region" description="Helical" evidence="7">
    <location>
        <begin position="68"/>
        <end position="92"/>
    </location>
</feature>
<evidence type="ECO:0000259" key="8">
    <source>
        <dbReference type="PROSITE" id="PS50850"/>
    </source>
</evidence>
<feature type="transmembrane region" description="Helical" evidence="7">
    <location>
        <begin position="270"/>
        <end position="289"/>
    </location>
</feature>
<comment type="caution">
    <text evidence="9">The sequence shown here is derived from an EMBL/GenBank/DDBJ whole genome shotgun (WGS) entry which is preliminary data.</text>
</comment>
<keyword evidence="3 7" id="KW-0812">Transmembrane</keyword>
<dbReference type="PANTHER" id="PTHR23501">
    <property type="entry name" value="MAJOR FACILITATOR SUPERFAMILY"/>
    <property type="match status" value="1"/>
</dbReference>
<feature type="transmembrane region" description="Helical" evidence="7">
    <location>
        <begin position="240"/>
        <end position="258"/>
    </location>
</feature>
<dbReference type="Gene3D" id="1.20.1720.10">
    <property type="entry name" value="Multidrug resistance protein D"/>
    <property type="match status" value="1"/>
</dbReference>
<keyword evidence="4 7" id="KW-1133">Transmembrane helix</keyword>
<dbReference type="PANTHER" id="PTHR23501:SF102">
    <property type="entry name" value="DRUG TRANSPORTER, PUTATIVE (AFU_ORTHOLOGUE AFUA_3G08530)-RELATED"/>
    <property type="match status" value="1"/>
</dbReference>
<evidence type="ECO:0000313" key="10">
    <source>
        <dbReference type="Proteomes" id="UP001447188"/>
    </source>
</evidence>
<dbReference type="Gene3D" id="1.20.1250.20">
    <property type="entry name" value="MFS general substrate transporter like domains"/>
    <property type="match status" value="1"/>
</dbReference>
<evidence type="ECO:0000256" key="1">
    <source>
        <dbReference type="ARBA" id="ARBA00004141"/>
    </source>
</evidence>
<name>A0ABR3GUY8_9PEZI</name>
<proteinExistence type="inferred from homology"/>
<protein>
    <recommendedName>
        <fullName evidence="8">Major facilitator superfamily (MFS) profile domain-containing protein</fullName>
    </recommendedName>
</protein>
<dbReference type="SUPFAM" id="SSF103473">
    <property type="entry name" value="MFS general substrate transporter"/>
    <property type="match status" value="1"/>
</dbReference>
<dbReference type="InterPro" id="IPR020846">
    <property type="entry name" value="MFS_dom"/>
</dbReference>
<feature type="transmembrane region" description="Helical" evidence="7">
    <location>
        <begin position="437"/>
        <end position="460"/>
    </location>
</feature>
<feature type="domain" description="Major facilitator superfamily (MFS) profile" evidence="8">
    <location>
        <begin position="1"/>
        <end position="540"/>
    </location>
</feature>
<dbReference type="EMBL" id="JBBBZM010000009">
    <property type="protein sequence ID" value="KAL0639653.1"/>
    <property type="molecule type" value="Genomic_DNA"/>
</dbReference>
<evidence type="ECO:0000313" key="9">
    <source>
        <dbReference type="EMBL" id="KAL0639653.1"/>
    </source>
</evidence>
<evidence type="ECO:0000256" key="6">
    <source>
        <dbReference type="SAM" id="MobiDB-lite"/>
    </source>
</evidence>
<comment type="subcellular location">
    <subcellularLocation>
        <location evidence="1">Membrane</location>
        <topology evidence="1">Multi-pass membrane protein</topology>
    </subcellularLocation>
</comment>
<feature type="transmembrane region" description="Helical" evidence="7">
    <location>
        <begin position="517"/>
        <end position="536"/>
    </location>
</feature>
<dbReference type="Proteomes" id="UP001447188">
    <property type="component" value="Unassembled WGS sequence"/>
</dbReference>
<organism evidence="9 10">
    <name type="scientific">Discina gigas</name>
    <dbReference type="NCBI Taxonomy" id="1032678"/>
    <lineage>
        <taxon>Eukaryota</taxon>
        <taxon>Fungi</taxon>
        <taxon>Dikarya</taxon>
        <taxon>Ascomycota</taxon>
        <taxon>Pezizomycotina</taxon>
        <taxon>Pezizomycetes</taxon>
        <taxon>Pezizales</taxon>
        <taxon>Discinaceae</taxon>
        <taxon>Discina</taxon>
    </lineage>
</organism>
<feature type="transmembrane region" description="Helical" evidence="7">
    <location>
        <begin position="346"/>
        <end position="368"/>
    </location>
</feature>
<feature type="transmembrane region" description="Helical" evidence="7">
    <location>
        <begin position="375"/>
        <end position="392"/>
    </location>
</feature>
<dbReference type="InterPro" id="IPR036259">
    <property type="entry name" value="MFS_trans_sf"/>
</dbReference>
<keyword evidence="10" id="KW-1185">Reference proteome</keyword>
<dbReference type="InterPro" id="IPR011701">
    <property type="entry name" value="MFS"/>
</dbReference>
<feature type="transmembrane region" description="Helical" evidence="7">
    <location>
        <begin position="155"/>
        <end position="177"/>
    </location>
</feature>
<dbReference type="Pfam" id="PF07690">
    <property type="entry name" value="MFS_1"/>
    <property type="match status" value="1"/>
</dbReference>
<evidence type="ECO:0000256" key="7">
    <source>
        <dbReference type="SAM" id="Phobius"/>
    </source>
</evidence>
<feature type="transmembrane region" description="Helical" evidence="7">
    <location>
        <begin position="404"/>
        <end position="425"/>
    </location>
</feature>
<evidence type="ECO:0000256" key="3">
    <source>
        <dbReference type="ARBA" id="ARBA00022692"/>
    </source>
</evidence>